<organism evidence="6 7">
    <name type="scientific">Planobispora longispora</name>
    <dbReference type="NCBI Taxonomy" id="28887"/>
    <lineage>
        <taxon>Bacteria</taxon>
        <taxon>Bacillati</taxon>
        <taxon>Actinomycetota</taxon>
        <taxon>Actinomycetes</taxon>
        <taxon>Streptosporangiales</taxon>
        <taxon>Streptosporangiaceae</taxon>
        <taxon>Planobispora</taxon>
    </lineage>
</organism>
<comment type="caution">
    <text evidence="6">The sequence shown here is derived from an EMBL/GenBank/DDBJ whole genome shotgun (WGS) entry which is preliminary data.</text>
</comment>
<dbReference type="Proteomes" id="UP000616724">
    <property type="component" value="Unassembled WGS sequence"/>
</dbReference>
<evidence type="ECO:0000259" key="5">
    <source>
        <dbReference type="SMART" id="SM00382"/>
    </source>
</evidence>
<comment type="similarity">
    <text evidence="1">Belongs to the AAA ATPase family.</text>
</comment>
<evidence type="ECO:0000256" key="2">
    <source>
        <dbReference type="ARBA" id="ARBA00022741"/>
    </source>
</evidence>
<evidence type="ECO:0000256" key="3">
    <source>
        <dbReference type="ARBA" id="ARBA00022840"/>
    </source>
</evidence>
<proteinExistence type="inferred from homology"/>
<evidence type="ECO:0000313" key="7">
    <source>
        <dbReference type="Proteomes" id="UP000616724"/>
    </source>
</evidence>
<dbReference type="RefSeq" id="WP_203888715.1">
    <property type="nucleotide sequence ID" value="NZ_BOOH01000003.1"/>
</dbReference>
<dbReference type="PANTHER" id="PTHR23073">
    <property type="entry name" value="26S PROTEASOME REGULATORY SUBUNIT"/>
    <property type="match status" value="1"/>
</dbReference>
<reference evidence="6 7" key="1">
    <citation type="submission" date="2021-01" db="EMBL/GenBank/DDBJ databases">
        <title>Whole genome shotgun sequence of Planobispora longispora NBRC 13918.</title>
        <authorList>
            <person name="Komaki H."/>
            <person name="Tamura T."/>
        </authorList>
    </citation>
    <scope>NUCLEOTIDE SEQUENCE [LARGE SCALE GENOMIC DNA]</scope>
    <source>
        <strain evidence="6 7">NBRC 13918</strain>
    </source>
</reference>
<dbReference type="InterPro" id="IPR050221">
    <property type="entry name" value="26S_Proteasome_ATPase"/>
</dbReference>
<gene>
    <name evidence="6" type="ORF">Plo01_03980</name>
</gene>
<protein>
    <submittedName>
        <fullName evidence="6">ATPase</fullName>
    </submittedName>
</protein>
<dbReference type="Pfam" id="PF00004">
    <property type="entry name" value="AAA"/>
    <property type="match status" value="1"/>
</dbReference>
<dbReference type="Gene3D" id="3.40.50.300">
    <property type="entry name" value="P-loop containing nucleotide triphosphate hydrolases"/>
    <property type="match status" value="1"/>
</dbReference>
<dbReference type="InterPro" id="IPR003959">
    <property type="entry name" value="ATPase_AAA_core"/>
</dbReference>
<dbReference type="InterPro" id="IPR027417">
    <property type="entry name" value="P-loop_NTPase"/>
</dbReference>
<dbReference type="CDD" id="cd19481">
    <property type="entry name" value="RecA-like_protease"/>
    <property type="match status" value="1"/>
</dbReference>
<dbReference type="AlphaFoldDB" id="A0A8J3W251"/>
<feature type="region of interest" description="Disordered" evidence="4">
    <location>
        <begin position="471"/>
        <end position="491"/>
    </location>
</feature>
<evidence type="ECO:0000256" key="1">
    <source>
        <dbReference type="ARBA" id="ARBA00006914"/>
    </source>
</evidence>
<feature type="domain" description="AAA+ ATPase" evidence="5">
    <location>
        <begin position="249"/>
        <end position="376"/>
    </location>
</feature>
<name>A0A8J3W251_9ACTN</name>
<dbReference type="Gene3D" id="1.10.8.60">
    <property type="match status" value="1"/>
</dbReference>
<sequence>MDLSDAKHLSHALSTLMRDAHLTLEENRKTPELVARVTGHLGCDLKHVVSVTETFAAWEQANLQRGVDAYLARHSPQAEWFGVAGQGREHDDYVNMLAGAARGYEQYEIGAVDYATASIGPDATMEIIALGLVLTRSPGGSPVVIGLRGPQERGMQQSQITVLAAERRDAVATRDEAGRLMRENDVYRGQVLSFMWSEHRGNDLVTFLPRPEMAADQVVLPPGVLDTVERHIVGIGELAVRLREHGQHLKRGLLLHGAPGTGKTHTVRYLMGRMTGSTVIVMTGSAIRFVSEAAGLARRLQPAVVVLEDVDLVAMDRSFSPEGNPLLFALLDAMDGVGADSDVTFVLTTNRAGVLERALADRPGRVDLAVEIPKPDAAGRAALLRLYARDLRLEADLDPIVTATEGATASFFKELLRRAVLTALREDGAGGGAEGGAVPGGAGLVLTGAHLETALEEMLSEREALTRALLGSGEHDPDGEPPLTVSGDVYPGDYDDGTSVGFVSFGP</sequence>
<keyword evidence="3" id="KW-0067">ATP-binding</keyword>
<dbReference type="EMBL" id="BOOH01000003">
    <property type="protein sequence ID" value="GIH73969.1"/>
    <property type="molecule type" value="Genomic_DNA"/>
</dbReference>
<evidence type="ECO:0000313" key="6">
    <source>
        <dbReference type="EMBL" id="GIH73969.1"/>
    </source>
</evidence>
<keyword evidence="2" id="KW-0547">Nucleotide-binding</keyword>
<dbReference type="GO" id="GO:0005524">
    <property type="term" value="F:ATP binding"/>
    <property type="evidence" value="ECO:0007669"/>
    <property type="project" value="UniProtKB-KW"/>
</dbReference>
<dbReference type="GO" id="GO:0016887">
    <property type="term" value="F:ATP hydrolysis activity"/>
    <property type="evidence" value="ECO:0007669"/>
    <property type="project" value="InterPro"/>
</dbReference>
<keyword evidence="7" id="KW-1185">Reference proteome</keyword>
<dbReference type="SMART" id="SM00382">
    <property type="entry name" value="AAA"/>
    <property type="match status" value="1"/>
</dbReference>
<dbReference type="InterPro" id="IPR003593">
    <property type="entry name" value="AAA+_ATPase"/>
</dbReference>
<dbReference type="SUPFAM" id="SSF52540">
    <property type="entry name" value="P-loop containing nucleoside triphosphate hydrolases"/>
    <property type="match status" value="1"/>
</dbReference>
<evidence type="ECO:0000256" key="4">
    <source>
        <dbReference type="SAM" id="MobiDB-lite"/>
    </source>
</evidence>
<accession>A0A8J3W251</accession>